<keyword evidence="3" id="KW-0472">Membrane</keyword>
<dbReference type="RefSeq" id="WP_078109733.1">
    <property type="nucleotide sequence ID" value="NZ_CP065424.1"/>
</dbReference>
<dbReference type="Proteomes" id="UP000189761">
    <property type="component" value="Unassembled WGS sequence"/>
</dbReference>
<dbReference type="GO" id="GO:0004519">
    <property type="term" value="F:endonuclease activity"/>
    <property type="evidence" value="ECO:0007669"/>
    <property type="project" value="UniProtKB-KW"/>
</dbReference>
<evidence type="ECO:0000313" key="4">
    <source>
        <dbReference type="EMBL" id="OOP69275.1"/>
    </source>
</evidence>
<organism evidence="4 5">
    <name type="scientific">Heyndrickxia oleronia</name>
    <dbReference type="NCBI Taxonomy" id="38875"/>
    <lineage>
        <taxon>Bacteria</taxon>
        <taxon>Bacillati</taxon>
        <taxon>Bacillota</taxon>
        <taxon>Bacilli</taxon>
        <taxon>Bacillales</taxon>
        <taxon>Bacillaceae</taxon>
        <taxon>Heyndrickxia</taxon>
    </lineage>
</organism>
<keyword evidence="2" id="KW-0175">Coiled coil</keyword>
<dbReference type="EMBL" id="MTLA01000063">
    <property type="protein sequence ID" value="OOP69275.1"/>
    <property type="molecule type" value="Genomic_DNA"/>
</dbReference>
<dbReference type="Gene3D" id="3.30.70.1880">
    <property type="entry name" value="Protein of unknown function DUF881"/>
    <property type="match status" value="1"/>
</dbReference>
<keyword evidence="5" id="KW-1185">Reference proteome</keyword>
<evidence type="ECO:0000256" key="3">
    <source>
        <dbReference type="SAM" id="Phobius"/>
    </source>
</evidence>
<evidence type="ECO:0000256" key="2">
    <source>
        <dbReference type="SAM" id="Coils"/>
    </source>
</evidence>
<feature type="transmembrane region" description="Helical" evidence="3">
    <location>
        <begin position="7"/>
        <end position="24"/>
    </location>
</feature>
<dbReference type="InterPro" id="IPR010273">
    <property type="entry name" value="DUF881"/>
</dbReference>
<gene>
    <name evidence="4" type="ORF">BWZ43_06290</name>
</gene>
<dbReference type="Pfam" id="PF05949">
    <property type="entry name" value="DUF881"/>
    <property type="match status" value="1"/>
</dbReference>
<evidence type="ECO:0000256" key="1">
    <source>
        <dbReference type="ARBA" id="ARBA00009108"/>
    </source>
</evidence>
<feature type="coiled-coil region" evidence="2">
    <location>
        <begin position="52"/>
        <end position="98"/>
    </location>
</feature>
<proteinExistence type="inferred from homology"/>
<accession>A0A8E2IDX6</accession>
<keyword evidence="3" id="KW-0812">Transmembrane</keyword>
<comment type="similarity">
    <text evidence="1">Belongs to the UPF0749 family.</text>
</comment>
<dbReference type="PANTHER" id="PTHR37313:SF2">
    <property type="entry name" value="UPF0749 PROTEIN YLXX"/>
    <property type="match status" value="1"/>
</dbReference>
<keyword evidence="3" id="KW-1133">Transmembrane helix</keyword>
<dbReference type="PANTHER" id="PTHR37313">
    <property type="entry name" value="UPF0749 PROTEIN RV1825"/>
    <property type="match status" value="1"/>
</dbReference>
<name>A0A8E2IDX6_9BACI</name>
<keyword evidence="4" id="KW-0255">Endonuclease</keyword>
<keyword evidence="4" id="KW-0378">Hydrolase</keyword>
<comment type="caution">
    <text evidence="4">The sequence shown here is derived from an EMBL/GenBank/DDBJ whole genome shotgun (WGS) entry which is preliminary data.</text>
</comment>
<reference evidence="4 5" key="1">
    <citation type="submission" date="2017-01" db="EMBL/GenBank/DDBJ databases">
        <title>Draft genome sequence of Bacillus oleronius.</title>
        <authorList>
            <person name="Allam M."/>
        </authorList>
    </citation>
    <scope>NUCLEOTIDE SEQUENCE [LARGE SCALE GENOMIC DNA]</scope>
    <source>
        <strain evidence="4 5">DSM 9356</strain>
    </source>
</reference>
<sequence length="236" mass="26945">MGTKFKLSMTVISIIIGFMLAIQFQTIKKPKVRDTRDMWELREDLLKEQDLQSKLLKEISSNEERIEKYEAKVKDSKEQALKETLDELKKEAGQTEVNGPGIVIKIDVLKEALLLGEKVKDVSPVLLKRLVNDLNMYGAKQISIDGERVINTTVIRDINGDTKINGHSINQYPLEVRVIAENSESADKLYNRIQVSPVIDEFFVDNLQVKIGKPEESISIPAYDESIRIRYMKPVK</sequence>
<evidence type="ECO:0000313" key="5">
    <source>
        <dbReference type="Proteomes" id="UP000189761"/>
    </source>
</evidence>
<keyword evidence="4" id="KW-0540">Nuclease</keyword>
<protein>
    <submittedName>
        <fullName evidence="4">NgoFVII family restriction endonuclease</fullName>
    </submittedName>
</protein>
<dbReference type="AlphaFoldDB" id="A0A8E2IDX6"/>